<feature type="domain" description="Peptidase M12A" evidence="9">
    <location>
        <begin position="34"/>
        <end position="235"/>
    </location>
</feature>
<keyword evidence="2 7" id="KW-0479">Metal-binding</keyword>
<feature type="binding site" evidence="7">
    <location>
        <position position="134"/>
    </location>
    <ligand>
        <name>Zn(2+)</name>
        <dbReference type="ChEBI" id="CHEBI:29105"/>
        <note>catalytic</note>
    </ligand>
</feature>
<dbReference type="Proteomes" id="UP000030758">
    <property type="component" value="Unassembled WGS sequence"/>
</dbReference>
<keyword evidence="6 7" id="KW-1015">Disulfide bond</keyword>
<keyword evidence="5 7" id="KW-0482">Metalloprotease</keyword>
<keyword evidence="3 7" id="KW-0378">Hydrolase</keyword>
<dbReference type="EC" id="3.4.24.-" evidence="8"/>
<accession>A0A085NLA5</accession>
<dbReference type="GO" id="GO:0006508">
    <property type="term" value="P:proteolysis"/>
    <property type="evidence" value="ECO:0007669"/>
    <property type="project" value="UniProtKB-KW"/>
</dbReference>
<dbReference type="InterPro" id="IPR034035">
    <property type="entry name" value="Astacin-like_dom"/>
</dbReference>
<sequence length="544" mass="63668">MKALQRMVEYTLKFSLLLLILSAGFCEQPPEDDEADDHENEFDWFWPQGVIPYEIIDTKSNATAEVIETAMGLLENETCVRFLRLNGSSSYSHYVSIHVTDGIMCDATVGRQQSGVSTVWLHRKKCLQVGMILHQLMHVIGFYHENERPDRDFFVTVYWNNIRPEKRHLFKTRSWREFPVTTPYDYESITHLGSTAFSRAGRVTLEPLRAVWTMGQRTKLSDGDILKVNIIYQCQQEKECRDTLPRLRCLNEGVQEMACNDTLSDRSAKFASYLQRTTKETFKPMWPKKISFISTLLLSSGICWLVPNYYEQNTRPGIIIASNQWMWPNRTVPYMHMFKDEEFISVLDRAMKAIEKETCVRFVPCGKRNITECLLIYGTDEIVCQSTVGRQYPKKSFMLLNLRECKIEGLLQHELLHTLGFQHEHSRPDRDTFIIINWENVRENAAQNFEKYPWSLYPVNAPYDYGSIMHYSEYSFNKYRERRTLTTFKEAARVMGQRLDNWPLRLTDQGKSQPSAYRLLCTSSLEYENQYGNCSDSTMTTWTK</sequence>
<evidence type="ECO:0000259" key="9">
    <source>
        <dbReference type="PROSITE" id="PS51864"/>
    </source>
</evidence>
<name>A0A085NLA5_9BILA</name>
<dbReference type="PANTHER" id="PTHR10127">
    <property type="entry name" value="DISCOIDIN, CUB, EGF, LAMININ , AND ZINC METALLOPROTEASE DOMAIN CONTAINING"/>
    <property type="match status" value="1"/>
</dbReference>
<dbReference type="Pfam" id="PF01400">
    <property type="entry name" value="Astacin"/>
    <property type="match status" value="2"/>
</dbReference>
<feature type="active site" evidence="7">
    <location>
        <position position="414"/>
    </location>
</feature>
<feature type="binding site" evidence="7">
    <location>
        <position position="423"/>
    </location>
    <ligand>
        <name>Zn(2+)</name>
        <dbReference type="ChEBI" id="CHEBI:29105"/>
        <note>catalytic</note>
    </ligand>
</feature>
<dbReference type="SMART" id="SM00235">
    <property type="entry name" value="ZnMc"/>
    <property type="match status" value="2"/>
</dbReference>
<dbReference type="InterPro" id="IPR024079">
    <property type="entry name" value="MetalloPept_cat_dom_sf"/>
</dbReference>
<comment type="cofactor">
    <cofactor evidence="7 8">
        <name>Zn(2+)</name>
        <dbReference type="ChEBI" id="CHEBI:29105"/>
    </cofactor>
    <text evidence="7 8">Binds 1 zinc ion per subunit.</text>
</comment>
<reference evidence="10" key="1">
    <citation type="journal article" date="2014" name="Nat. Genet.">
        <title>Genome and transcriptome of the porcine whipworm Trichuris suis.</title>
        <authorList>
            <person name="Jex A.R."/>
            <person name="Nejsum P."/>
            <person name="Schwarz E.M."/>
            <person name="Hu L."/>
            <person name="Young N.D."/>
            <person name="Hall R.S."/>
            <person name="Korhonen P.K."/>
            <person name="Liao S."/>
            <person name="Thamsborg S."/>
            <person name="Xia J."/>
            <person name="Xu P."/>
            <person name="Wang S."/>
            <person name="Scheerlinck J.P."/>
            <person name="Hofmann A."/>
            <person name="Sternberg P.W."/>
            <person name="Wang J."/>
            <person name="Gasser R.B."/>
        </authorList>
    </citation>
    <scope>NUCLEOTIDE SEQUENCE [LARGE SCALE GENOMIC DNA]</scope>
    <source>
        <strain evidence="10">DCEP-RM93F</strain>
    </source>
</reference>
<gene>
    <name evidence="10" type="ORF">M514_17601</name>
</gene>
<evidence type="ECO:0000256" key="3">
    <source>
        <dbReference type="ARBA" id="ARBA00022801"/>
    </source>
</evidence>
<dbReference type="AlphaFoldDB" id="A0A085NLA5"/>
<feature type="chain" id="PRO_5005106156" description="Metalloendopeptidase" evidence="8">
    <location>
        <begin position="27"/>
        <end position="544"/>
    </location>
</feature>
<feature type="domain" description="Peptidase M12A" evidence="9">
    <location>
        <begin position="318"/>
        <end position="535"/>
    </location>
</feature>
<evidence type="ECO:0000313" key="10">
    <source>
        <dbReference type="EMBL" id="KFD70251.1"/>
    </source>
</evidence>
<evidence type="ECO:0000256" key="8">
    <source>
        <dbReference type="RuleBase" id="RU361183"/>
    </source>
</evidence>
<dbReference type="PRINTS" id="PR00480">
    <property type="entry name" value="ASTACIN"/>
</dbReference>
<feature type="binding site" evidence="7">
    <location>
        <position position="138"/>
    </location>
    <ligand>
        <name>Zn(2+)</name>
        <dbReference type="ChEBI" id="CHEBI:29105"/>
        <note>catalytic</note>
    </ligand>
</feature>
<keyword evidence="4 7" id="KW-0862">Zinc</keyword>
<dbReference type="GO" id="GO:0004222">
    <property type="term" value="F:metalloendopeptidase activity"/>
    <property type="evidence" value="ECO:0007669"/>
    <property type="project" value="UniProtKB-UniRule"/>
</dbReference>
<keyword evidence="8" id="KW-0732">Signal</keyword>
<feature type="binding site" evidence="7">
    <location>
        <position position="413"/>
    </location>
    <ligand>
        <name>Zn(2+)</name>
        <dbReference type="ChEBI" id="CHEBI:29105"/>
        <note>catalytic</note>
    </ligand>
</feature>
<dbReference type="PROSITE" id="PS51864">
    <property type="entry name" value="ASTACIN"/>
    <property type="match status" value="2"/>
</dbReference>
<dbReference type="InterPro" id="IPR006026">
    <property type="entry name" value="Peptidase_Metallo"/>
</dbReference>
<dbReference type="EMBL" id="KL367489">
    <property type="protein sequence ID" value="KFD70251.1"/>
    <property type="molecule type" value="Genomic_DNA"/>
</dbReference>
<comment type="caution">
    <text evidence="7">Lacks conserved residue(s) required for the propagation of feature annotation.</text>
</comment>
<evidence type="ECO:0000256" key="5">
    <source>
        <dbReference type="ARBA" id="ARBA00023049"/>
    </source>
</evidence>
<dbReference type="InterPro" id="IPR001506">
    <property type="entry name" value="Peptidase_M12A"/>
</dbReference>
<evidence type="ECO:0000256" key="4">
    <source>
        <dbReference type="ARBA" id="ARBA00022833"/>
    </source>
</evidence>
<feature type="binding site" evidence="7">
    <location>
        <position position="144"/>
    </location>
    <ligand>
        <name>Zn(2+)</name>
        <dbReference type="ChEBI" id="CHEBI:29105"/>
        <note>catalytic</note>
    </ligand>
</feature>
<organism evidence="10">
    <name type="scientific">Trichuris suis</name>
    <name type="common">pig whipworm</name>
    <dbReference type="NCBI Taxonomy" id="68888"/>
    <lineage>
        <taxon>Eukaryota</taxon>
        <taxon>Metazoa</taxon>
        <taxon>Ecdysozoa</taxon>
        <taxon>Nematoda</taxon>
        <taxon>Enoplea</taxon>
        <taxon>Dorylaimia</taxon>
        <taxon>Trichinellida</taxon>
        <taxon>Trichuridae</taxon>
        <taxon>Trichuris</taxon>
    </lineage>
</organism>
<evidence type="ECO:0000256" key="6">
    <source>
        <dbReference type="ARBA" id="ARBA00023157"/>
    </source>
</evidence>
<protein>
    <recommendedName>
        <fullName evidence="8">Metalloendopeptidase</fullName>
        <ecNumber evidence="8">3.4.24.-</ecNumber>
    </recommendedName>
</protein>
<dbReference type="GO" id="GO:0008270">
    <property type="term" value="F:zinc ion binding"/>
    <property type="evidence" value="ECO:0007669"/>
    <property type="project" value="UniProtKB-UniRule"/>
</dbReference>
<feature type="signal peptide" evidence="8">
    <location>
        <begin position="1"/>
        <end position="26"/>
    </location>
</feature>
<proteinExistence type="predicted"/>
<feature type="binding site" evidence="7">
    <location>
        <position position="417"/>
    </location>
    <ligand>
        <name>Zn(2+)</name>
        <dbReference type="ChEBI" id="CHEBI:29105"/>
        <note>catalytic</note>
    </ligand>
</feature>
<evidence type="ECO:0000256" key="7">
    <source>
        <dbReference type="PROSITE-ProRule" id="PRU01211"/>
    </source>
</evidence>
<dbReference type="CDD" id="cd04280">
    <property type="entry name" value="ZnMc_astacin_like"/>
    <property type="match status" value="1"/>
</dbReference>
<evidence type="ECO:0000256" key="1">
    <source>
        <dbReference type="ARBA" id="ARBA00022670"/>
    </source>
</evidence>
<dbReference type="SUPFAM" id="SSF55486">
    <property type="entry name" value="Metalloproteases ('zincins'), catalytic domain"/>
    <property type="match status" value="2"/>
</dbReference>
<evidence type="ECO:0000256" key="2">
    <source>
        <dbReference type="ARBA" id="ARBA00022723"/>
    </source>
</evidence>
<keyword evidence="1 7" id="KW-0645">Protease</keyword>
<dbReference type="PANTHER" id="PTHR10127:SF780">
    <property type="entry name" value="METALLOENDOPEPTIDASE"/>
    <property type="match status" value="1"/>
</dbReference>
<feature type="disulfide bond" evidence="7">
    <location>
        <begin position="79"/>
        <end position="234"/>
    </location>
</feature>
<dbReference type="Gene3D" id="3.40.390.10">
    <property type="entry name" value="Collagenase (Catalytic Domain)"/>
    <property type="match status" value="2"/>
</dbReference>